<feature type="transmembrane region" description="Helical" evidence="1">
    <location>
        <begin position="12"/>
        <end position="45"/>
    </location>
</feature>
<name>A0A811BQH3_9VIRU</name>
<organism evidence="2 3">
    <name type="scientific">Pandoravirus japonicus</name>
    <dbReference type="NCBI Taxonomy" id="2823154"/>
    <lineage>
        <taxon>Viruses</taxon>
        <taxon>Pandoravirus</taxon>
    </lineage>
</organism>
<dbReference type="Proteomes" id="UP001253637">
    <property type="component" value="Segment"/>
</dbReference>
<accession>A0A811BQH3</accession>
<sequence length="248" mass="27988">MPRRGRRRVRLGLGLCPFFLPNIFFCLRQLVIGLFILSFVFFGVWPSEPMNCLFFSLWCARSSSSLVQRHRGLGPAWVAFATCCADSLFFFFYGRRTLLFLSVPIKAAVNRIQKKSIKISIKRKVTIKIKTSYSGLQFFRVLECAIGFGPCGRCRDLFFFPSWAYFLSVGADRTYAPTLPQSVGWQEVLANWKQAPPGTEFRVVHPFGVPQRSGLFSFRLPSPFFPSVVALSGTFPLCMPVAGPIAVQ</sequence>
<reference evidence="2" key="1">
    <citation type="submission" date="2021-04" db="EMBL/GenBank/DDBJ databases">
        <title>Draft Genome Sequence of Pandoravirus japonicus, Isolated from the Sabaishi River of Niigata, Japan.</title>
        <authorList>
            <person name="Hosokawa N."/>
            <person name="Takahashi H."/>
            <person name="Aoki K."/>
            <person name="Takemura M."/>
        </authorList>
    </citation>
    <scope>NUCLEOTIDE SEQUENCE</scope>
</reference>
<protein>
    <submittedName>
        <fullName evidence="2">Uncharacterized protein</fullName>
    </submittedName>
</protein>
<evidence type="ECO:0000313" key="3">
    <source>
        <dbReference type="Proteomes" id="UP001253637"/>
    </source>
</evidence>
<proteinExistence type="predicted"/>
<feature type="transmembrane region" description="Helical" evidence="1">
    <location>
        <begin position="74"/>
        <end position="93"/>
    </location>
</feature>
<keyword evidence="1" id="KW-0472">Membrane</keyword>
<keyword evidence="1" id="KW-0812">Transmembrane</keyword>
<evidence type="ECO:0000313" key="2">
    <source>
        <dbReference type="EMBL" id="BCU03276.1"/>
    </source>
</evidence>
<evidence type="ECO:0000256" key="1">
    <source>
        <dbReference type="SAM" id="Phobius"/>
    </source>
</evidence>
<keyword evidence="1" id="KW-1133">Transmembrane helix</keyword>
<dbReference type="EMBL" id="LC625835">
    <property type="protein sequence ID" value="BCU03276.1"/>
    <property type="molecule type" value="Genomic_DNA"/>
</dbReference>